<dbReference type="InterPro" id="IPR027417">
    <property type="entry name" value="P-loop_NTPase"/>
</dbReference>
<gene>
    <name evidence="1" type="ORF">M3N55_01170</name>
</gene>
<keyword evidence="2" id="KW-1185">Reference proteome</keyword>
<dbReference type="Proteomes" id="UP001202550">
    <property type="component" value="Unassembled WGS sequence"/>
</dbReference>
<protein>
    <submittedName>
        <fullName evidence="1">Chromosomal replication initiator DnaA</fullName>
    </submittedName>
</protein>
<organism evidence="1 2">
    <name type="scientific">Roseinatronobacter domitianus</name>
    <dbReference type="NCBI Taxonomy" id="2940293"/>
    <lineage>
        <taxon>Bacteria</taxon>
        <taxon>Pseudomonadati</taxon>
        <taxon>Pseudomonadota</taxon>
        <taxon>Alphaproteobacteria</taxon>
        <taxon>Rhodobacterales</taxon>
        <taxon>Paracoccaceae</taxon>
        <taxon>Roseinatronobacter</taxon>
    </lineage>
</organism>
<dbReference type="RefSeq" id="WP_249055576.1">
    <property type="nucleotide sequence ID" value="NZ_JALZWP010000001.1"/>
</dbReference>
<dbReference type="Gene3D" id="1.10.8.60">
    <property type="match status" value="1"/>
</dbReference>
<name>A0ABT0LXJ3_9RHOB</name>
<evidence type="ECO:0000313" key="2">
    <source>
        <dbReference type="Proteomes" id="UP001202550"/>
    </source>
</evidence>
<dbReference type="PANTHER" id="PTHR30050">
    <property type="entry name" value="CHROMOSOMAL REPLICATION INITIATOR PROTEIN DNAA"/>
    <property type="match status" value="1"/>
</dbReference>
<dbReference type="SUPFAM" id="SSF52540">
    <property type="entry name" value="P-loop containing nucleoside triphosphate hydrolases"/>
    <property type="match status" value="1"/>
</dbReference>
<evidence type="ECO:0000313" key="1">
    <source>
        <dbReference type="EMBL" id="MCL1627330.1"/>
    </source>
</evidence>
<dbReference type="PANTHER" id="PTHR30050:SF5">
    <property type="entry name" value="DNAA REGULATORY INACTIVATOR HDA"/>
    <property type="match status" value="1"/>
</dbReference>
<comment type="caution">
    <text evidence="1">The sequence shown here is derived from an EMBL/GenBank/DDBJ whole genome shotgun (WGS) entry which is preliminary data.</text>
</comment>
<accession>A0ABT0LXJ3</accession>
<proteinExistence type="predicted"/>
<dbReference type="Gene3D" id="3.40.50.300">
    <property type="entry name" value="P-loop containing nucleotide triphosphate hydrolases"/>
    <property type="match status" value="1"/>
</dbReference>
<dbReference type="EMBL" id="JALZWP010000001">
    <property type="protein sequence ID" value="MCL1627330.1"/>
    <property type="molecule type" value="Genomic_DNA"/>
</dbReference>
<sequence>MSPRQSALKLDLPARMGRADFVPSACNAAALGLLGAALPGGRLVLHGPQGSGKTHLGHVWGAARGAQHLMGAQLAGADLPALIAHGAVWLDEAERVADSSEAQTALFHLLNLAQAHGAEVLMAARAPARDWGVTLPDLASRLGACAHVALAAPDDALLAAVLAKLFADRQVVISDRLIPYLLPRMERSLAAAQRLVAQLDTEALARGKPIGRALAAEVMQRA</sequence>
<reference evidence="1 2" key="1">
    <citation type="submission" date="2022-05" db="EMBL/GenBank/DDBJ databases">
        <title>Seasonal and diel survey of microbial diversity of the Tyrrhenian coast.</title>
        <authorList>
            <person name="Gattoni G."/>
            <person name="Corral P."/>
        </authorList>
    </citation>
    <scope>NUCLEOTIDE SEQUENCE [LARGE SCALE GENOMIC DNA]</scope>
    <source>
        <strain evidence="1 2">V10</strain>
    </source>
</reference>